<name>A0A409X4S9_9AGAR</name>
<dbReference type="EMBL" id="NHYE01004227">
    <property type="protein sequence ID" value="PPQ85742.1"/>
    <property type="molecule type" value="Genomic_DNA"/>
</dbReference>
<dbReference type="InParanoid" id="A0A409X4S9"/>
<protein>
    <submittedName>
        <fullName evidence="1">Uncharacterized protein</fullName>
    </submittedName>
</protein>
<proteinExistence type="predicted"/>
<gene>
    <name evidence="1" type="ORF">CVT26_005202</name>
</gene>
<dbReference type="Proteomes" id="UP000284706">
    <property type="component" value="Unassembled WGS sequence"/>
</dbReference>
<comment type="caution">
    <text evidence="1">The sequence shown here is derived from an EMBL/GenBank/DDBJ whole genome shotgun (WGS) entry which is preliminary data.</text>
</comment>
<dbReference type="AlphaFoldDB" id="A0A409X4S9"/>
<evidence type="ECO:0000313" key="1">
    <source>
        <dbReference type="EMBL" id="PPQ85742.1"/>
    </source>
</evidence>
<keyword evidence="2" id="KW-1185">Reference proteome</keyword>
<sequence length="92" mass="9832">MTPAAFPDLAVLRVSVCEGAMAYCGCGMGRRDTEGEEAATARLSGDTPPPPFRAIPRPAAFLELRVVRVLVCASEREGVVLLWKGGEEGRRS</sequence>
<organism evidence="1 2">
    <name type="scientific">Gymnopilus dilepis</name>
    <dbReference type="NCBI Taxonomy" id="231916"/>
    <lineage>
        <taxon>Eukaryota</taxon>
        <taxon>Fungi</taxon>
        <taxon>Dikarya</taxon>
        <taxon>Basidiomycota</taxon>
        <taxon>Agaricomycotina</taxon>
        <taxon>Agaricomycetes</taxon>
        <taxon>Agaricomycetidae</taxon>
        <taxon>Agaricales</taxon>
        <taxon>Agaricineae</taxon>
        <taxon>Hymenogastraceae</taxon>
        <taxon>Gymnopilus</taxon>
    </lineage>
</organism>
<reference evidence="1 2" key="1">
    <citation type="journal article" date="2018" name="Evol. Lett.">
        <title>Horizontal gene cluster transfer increased hallucinogenic mushroom diversity.</title>
        <authorList>
            <person name="Reynolds H.T."/>
            <person name="Vijayakumar V."/>
            <person name="Gluck-Thaler E."/>
            <person name="Korotkin H.B."/>
            <person name="Matheny P.B."/>
            <person name="Slot J.C."/>
        </authorList>
    </citation>
    <scope>NUCLEOTIDE SEQUENCE [LARGE SCALE GENOMIC DNA]</scope>
    <source>
        <strain evidence="1 2">SRW20</strain>
    </source>
</reference>
<evidence type="ECO:0000313" key="2">
    <source>
        <dbReference type="Proteomes" id="UP000284706"/>
    </source>
</evidence>
<accession>A0A409X4S9</accession>